<feature type="region of interest" description="Disordered" evidence="1">
    <location>
        <begin position="1"/>
        <end position="58"/>
    </location>
</feature>
<dbReference type="Proteomes" id="UP000001549">
    <property type="component" value="Chromosome"/>
</dbReference>
<dbReference type="KEGG" id="fsy:FsymDg_1742"/>
<dbReference type="HOGENOM" id="CLU_2972843_0_0_11"/>
<organism evidence="2 3">
    <name type="scientific">Candidatus Protofrankia datiscae</name>
    <dbReference type="NCBI Taxonomy" id="2716812"/>
    <lineage>
        <taxon>Bacteria</taxon>
        <taxon>Bacillati</taxon>
        <taxon>Actinomycetota</taxon>
        <taxon>Actinomycetes</taxon>
        <taxon>Frankiales</taxon>
        <taxon>Frankiaceae</taxon>
        <taxon>Protofrankia</taxon>
    </lineage>
</organism>
<evidence type="ECO:0000256" key="1">
    <source>
        <dbReference type="SAM" id="MobiDB-lite"/>
    </source>
</evidence>
<evidence type="ECO:0000313" key="2">
    <source>
        <dbReference type="EMBL" id="AEH09191.1"/>
    </source>
</evidence>
<dbReference type="STRING" id="656024.FsymDg_1742"/>
<feature type="compositionally biased region" description="Gly residues" evidence="1">
    <location>
        <begin position="49"/>
        <end position="58"/>
    </location>
</feature>
<reference evidence="2 3" key="1">
    <citation type="submission" date="2011-05" db="EMBL/GenBank/DDBJ databases">
        <title>Complete sequence of chromosome of Frankia symbiont of Datisca glomerata.</title>
        <authorList>
            <consortium name="US DOE Joint Genome Institute"/>
            <person name="Lucas S."/>
            <person name="Han J."/>
            <person name="Lapidus A."/>
            <person name="Cheng J.-F."/>
            <person name="Goodwin L."/>
            <person name="Pitluck S."/>
            <person name="Peters L."/>
            <person name="Mikhailova N."/>
            <person name="Chertkov O."/>
            <person name="Teshima H."/>
            <person name="Han C."/>
            <person name="Tapia R."/>
            <person name="Land M."/>
            <person name="Hauser L."/>
            <person name="Kyrpides N."/>
            <person name="Ivanova N."/>
            <person name="Pagani I."/>
            <person name="Berry A."/>
            <person name="Pawlowski K."/>
            <person name="Persson T."/>
            <person name="Vanden Heuvel B."/>
            <person name="Benson D."/>
            <person name="Woyke T."/>
        </authorList>
    </citation>
    <scope>NUCLEOTIDE SEQUENCE [LARGE SCALE GENOMIC DNA]</scope>
    <source>
        <strain evidence="3">4085684</strain>
    </source>
</reference>
<dbReference type="EMBL" id="CP002801">
    <property type="protein sequence ID" value="AEH09191.1"/>
    <property type="molecule type" value="Genomic_DNA"/>
</dbReference>
<proteinExistence type="predicted"/>
<keyword evidence="3" id="KW-1185">Reference proteome</keyword>
<dbReference type="AlphaFoldDB" id="F8B5L9"/>
<gene>
    <name evidence="2" type="ordered locus">FsymDg_1742</name>
</gene>
<sequence length="58" mass="5737">MTAPRDSMPCGAGRAGRRPGRAVTHDDGCAGVTASESHAGVTASEDAGKAGGRTGVRR</sequence>
<evidence type="ECO:0000313" key="3">
    <source>
        <dbReference type="Proteomes" id="UP000001549"/>
    </source>
</evidence>
<name>F8B5L9_9ACTN</name>
<accession>F8B5L9</accession>
<protein>
    <submittedName>
        <fullName evidence="2">Uncharacterized protein</fullName>
    </submittedName>
</protein>